<accession>A0ABV6ASE9</accession>
<dbReference type="Proteomes" id="UP001589692">
    <property type="component" value="Unassembled WGS sequence"/>
</dbReference>
<evidence type="ECO:0000313" key="7">
    <source>
        <dbReference type="Proteomes" id="UP001589692"/>
    </source>
</evidence>
<dbReference type="InterPro" id="IPR011257">
    <property type="entry name" value="DNA_glycosylase"/>
</dbReference>
<evidence type="ECO:0000256" key="1">
    <source>
        <dbReference type="ARBA" id="ARBA00000086"/>
    </source>
</evidence>
<comment type="catalytic activity">
    <reaction evidence="1">
        <text>Hydrolysis of alkylated DNA, releasing 3-methyladenine, 3-methylguanine, 7-methylguanine and 7-methyladenine.</text>
        <dbReference type="EC" id="3.2.2.21"/>
    </reaction>
</comment>
<evidence type="ECO:0000313" key="6">
    <source>
        <dbReference type="EMBL" id="MFB9952777.1"/>
    </source>
</evidence>
<dbReference type="PANTHER" id="PTHR43003">
    <property type="entry name" value="DNA-3-METHYLADENINE GLYCOSYLASE"/>
    <property type="match status" value="1"/>
</dbReference>
<dbReference type="SMART" id="SM00478">
    <property type="entry name" value="ENDO3c"/>
    <property type="match status" value="1"/>
</dbReference>
<feature type="domain" description="HhH-GPD" evidence="5">
    <location>
        <begin position="72"/>
        <end position="220"/>
    </location>
</feature>
<keyword evidence="3" id="KW-0227">DNA damage</keyword>
<keyword evidence="7" id="KW-1185">Reference proteome</keyword>
<dbReference type="InterPro" id="IPR051912">
    <property type="entry name" value="Alkylbase_DNA_Glycosylase/TA"/>
</dbReference>
<evidence type="ECO:0000259" key="5">
    <source>
        <dbReference type="SMART" id="SM00478"/>
    </source>
</evidence>
<sequence>MASSAMLFERLPPERKGQVKVIRDHSDIQTGLEALVGLDPRLQAVADVSGPVPLRLSEPGFAGLASIVVSQMVSRASAEAIWRRITAAGPVTAAGYAALSTEAVATFGLSRAKAATLLNLSTAISEGRFDLGAIGGLETAEAIRRMTALPGVGPWTAEVYLMFCGGHRDIFPAGDVALQAAVADALGLESRPSPGKLALMAEIWSPWRSVAARLFWAYYAVKMRRNVAPLV</sequence>
<dbReference type="Pfam" id="PF00730">
    <property type="entry name" value="HhH-GPD"/>
    <property type="match status" value="1"/>
</dbReference>
<dbReference type="InterPro" id="IPR003265">
    <property type="entry name" value="HhH-GPD_domain"/>
</dbReference>
<dbReference type="EMBL" id="JBHMAA010000037">
    <property type="protein sequence ID" value="MFB9952777.1"/>
    <property type="molecule type" value="Genomic_DNA"/>
</dbReference>
<comment type="caution">
    <text evidence="6">The sequence shown here is derived from an EMBL/GenBank/DDBJ whole genome shotgun (WGS) entry which is preliminary data.</text>
</comment>
<evidence type="ECO:0000256" key="3">
    <source>
        <dbReference type="ARBA" id="ARBA00022763"/>
    </source>
</evidence>
<proteinExistence type="predicted"/>
<evidence type="ECO:0000256" key="4">
    <source>
        <dbReference type="ARBA" id="ARBA00023204"/>
    </source>
</evidence>
<gene>
    <name evidence="6" type="ORF">ACFFP0_28355</name>
</gene>
<dbReference type="CDD" id="cd00056">
    <property type="entry name" value="ENDO3c"/>
    <property type="match status" value="1"/>
</dbReference>
<reference evidence="6 7" key="1">
    <citation type="submission" date="2024-09" db="EMBL/GenBank/DDBJ databases">
        <authorList>
            <person name="Sun Q."/>
            <person name="Mori K."/>
        </authorList>
    </citation>
    <scope>NUCLEOTIDE SEQUENCE [LARGE SCALE GENOMIC DNA]</scope>
    <source>
        <strain evidence="6 7">TBRC 4938</strain>
    </source>
</reference>
<protein>
    <recommendedName>
        <fullName evidence="2">DNA-3-methyladenine glycosylase II</fullName>
        <ecNumber evidence="2">3.2.2.21</ecNumber>
    </recommendedName>
</protein>
<keyword evidence="4" id="KW-0234">DNA repair</keyword>
<name>A0ABV6ASE9_9HYPH</name>
<dbReference type="EC" id="3.2.2.21" evidence="2"/>
<dbReference type="Gene3D" id="1.10.1670.40">
    <property type="match status" value="1"/>
</dbReference>
<dbReference type="RefSeq" id="WP_377265575.1">
    <property type="nucleotide sequence ID" value="NZ_JBHMAA010000037.1"/>
</dbReference>
<dbReference type="SUPFAM" id="SSF48150">
    <property type="entry name" value="DNA-glycosylase"/>
    <property type="match status" value="1"/>
</dbReference>
<dbReference type="Gene3D" id="1.10.340.30">
    <property type="entry name" value="Hypothetical protein, domain 2"/>
    <property type="match status" value="1"/>
</dbReference>
<evidence type="ECO:0000256" key="2">
    <source>
        <dbReference type="ARBA" id="ARBA00012000"/>
    </source>
</evidence>
<organism evidence="6 7">
    <name type="scientific">Rhizobium puerariae</name>
    <dbReference type="NCBI Taxonomy" id="1585791"/>
    <lineage>
        <taxon>Bacteria</taxon>
        <taxon>Pseudomonadati</taxon>
        <taxon>Pseudomonadota</taxon>
        <taxon>Alphaproteobacteria</taxon>
        <taxon>Hyphomicrobiales</taxon>
        <taxon>Rhizobiaceae</taxon>
        <taxon>Rhizobium/Agrobacterium group</taxon>
        <taxon>Rhizobium</taxon>
    </lineage>
</organism>
<dbReference type="PANTHER" id="PTHR43003:SF13">
    <property type="entry name" value="DNA-3-METHYLADENINE GLYCOSYLASE 2"/>
    <property type="match status" value="1"/>
</dbReference>